<feature type="signal peptide" evidence="1">
    <location>
        <begin position="1"/>
        <end position="23"/>
    </location>
</feature>
<dbReference type="Pfam" id="PF13585">
    <property type="entry name" value="CHU_C"/>
    <property type="match status" value="1"/>
</dbReference>
<dbReference type="SUPFAM" id="SSF49299">
    <property type="entry name" value="PKD domain"/>
    <property type="match status" value="1"/>
</dbReference>
<keyword evidence="1" id="KW-0732">Signal</keyword>
<dbReference type="PROSITE" id="PS50093">
    <property type="entry name" value="PKD"/>
    <property type="match status" value="1"/>
</dbReference>
<feature type="domain" description="PKD" evidence="2">
    <location>
        <begin position="382"/>
        <end position="451"/>
    </location>
</feature>
<dbReference type="Gene3D" id="2.60.40.10">
    <property type="entry name" value="Immunoglobulins"/>
    <property type="match status" value="2"/>
</dbReference>
<dbReference type="RefSeq" id="WP_115811913.1">
    <property type="nucleotide sequence ID" value="NZ_QUNI01000003.1"/>
</dbReference>
<dbReference type="Proteomes" id="UP000257136">
    <property type="component" value="Unassembled WGS sequence"/>
</dbReference>
<gene>
    <name evidence="3" type="ORF">C8P67_103502</name>
</gene>
<dbReference type="InterPro" id="IPR026341">
    <property type="entry name" value="T9SS_type_B"/>
</dbReference>
<dbReference type="SUPFAM" id="SSF82171">
    <property type="entry name" value="DPP6 N-terminal domain-like"/>
    <property type="match status" value="1"/>
</dbReference>
<proteinExistence type="predicted"/>
<dbReference type="AlphaFoldDB" id="A0A3E0EQJ5"/>
<evidence type="ECO:0000259" key="2">
    <source>
        <dbReference type="PROSITE" id="PS50093"/>
    </source>
</evidence>
<evidence type="ECO:0000313" key="4">
    <source>
        <dbReference type="Proteomes" id="UP000257136"/>
    </source>
</evidence>
<dbReference type="EMBL" id="QUNI01000003">
    <property type="protein sequence ID" value="REH00515.1"/>
    <property type="molecule type" value="Genomic_DNA"/>
</dbReference>
<reference evidence="3 4" key="1">
    <citation type="submission" date="2018-08" db="EMBL/GenBank/DDBJ databases">
        <title>Genomic Encyclopedia of Archaeal and Bacterial Type Strains, Phase II (KMG-II): from individual species to whole genera.</title>
        <authorList>
            <person name="Goeker M."/>
        </authorList>
    </citation>
    <scope>NUCLEOTIDE SEQUENCE [LARGE SCALE GENOMIC DNA]</scope>
    <source>
        <strain evidence="3 4">DSM 100880</strain>
    </source>
</reference>
<dbReference type="OrthoDB" id="9765926at2"/>
<dbReference type="InterPro" id="IPR035986">
    <property type="entry name" value="PKD_dom_sf"/>
</dbReference>
<dbReference type="InterPro" id="IPR022409">
    <property type="entry name" value="PKD/Chitinase_dom"/>
</dbReference>
<feature type="chain" id="PRO_5017779883" evidence="1">
    <location>
        <begin position="24"/>
        <end position="1278"/>
    </location>
</feature>
<name>A0A3E0EQJ5_9FLAO</name>
<sequence length="1278" mass="139611">MNNNVIIKTAILCFLFFTSLAFSQEASNWYFGNKAGIKFNPDGSVTVLTDGELNTDEGCATLSNSKGDLLFYTDGVTIWNKNHKVMKNGMGLFGHSSSTQSATIVPKPGSSNLFYVFTLDYEANQNGFRYSIVDINLDGGLGAVTTDKNVLVYKPSTEKLSIVKHKNGKDFWVVTHGWRNNFFQSHLLTSSGLNAVSVKSDIGKSTGGIDGEHARGYMKISPDGSKLAMCNSLTNLELFDFDNATGKISNVRDLYLGEGLYGIEFSPNSSVLYLSIIKFFSHKVLQFDLTLDKNNLSYTEFLIDTMMPCALQLGPNGKIYIAQTAFKHLGVINNPNTIGSDCDFQMSSISLAGRISNMGLPQFVSSYLFNPEIQLTNTCSFQSSQFTLTSTEGITAVIWDFGDGNTSTDISPIHTYATAGTYIVSAKATDATGTTAEKTRDIIISQSTTATKPNDIMICDTDNDGMANFNLTTQNTVILNGQDSNNYIVTYFANVIDYNNKVKIATPNNYSNALPYEQQTIIAEVSNKTDTSCKSTTSFNIDVFDSPKPSAAIPKISSCDNTSNGTDADARIVFDLTERASSILNGQSSSQFVLTYYKDASLSQVISTPTAYVNTNASETVYIKMENKENSTCSASTSFLIEVLPLPIITNEVSLRQCDDNTDGFSVFNLEETNRKISANAATETIVFYKTVTDAQNSTNPIANPITYTNQAVNNDVVFANVSNASNCFRISKVNLSVSTTQIPLDFSKTFTECDDTASGANDDGIATFNFSSVTADIRALFPVGQLLDIYYFKNLDDALAEKNAITDISNYRNINYPNTQKIYIRVDNQANNDCLGLGSPITLNVEAIPVAKSIIESHCDDNQDGKFAFDTSAVETKLLNGLSNVSLTYFDQSNIELPSPLPNPFDIDSQTLKVIATNNTLKACSFETSMQFVVNDLPEAFPVPTSLTTICDDEEDPSLQDGKFAFDTSSFQNTILGIQTGMTVNYFDESNNPLPSPLPNPFLTSSQNIKIEVINPINKTCTATLTLPFTVNRVPKIALKTDELLCSNLPPFSKIIDAGLLDGSSTSDYSYVWSFNAKPIEGETNYSLTANTAGIYAVKTTNSQGCSRTKEIAFAISDIAKITNVNIVDLSDSNNISISVTGPGDYVFGLDEANGGYQTGSIFNNVSPGIHTVFVKDLHGCGVVPMEVAVLGFPRFFTPNNDGFNDYWNIKGINDSVAANDFIFIFDRYGKLIKQISPLNQGWDGNFNGQPLPASDYWYSMQLKDKRIIKGHFSLKR</sequence>
<organism evidence="3 4">
    <name type="scientific">Flavobacterium aquicola</name>
    <dbReference type="NCBI Taxonomy" id="1682742"/>
    <lineage>
        <taxon>Bacteria</taxon>
        <taxon>Pseudomonadati</taxon>
        <taxon>Bacteroidota</taxon>
        <taxon>Flavobacteriia</taxon>
        <taxon>Flavobacteriales</taxon>
        <taxon>Flavobacteriaceae</taxon>
        <taxon>Flavobacterium</taxon>
    </lineage>
</organism>
<dbReference type="SMART" id="SM00089">
    <property type="entry name" value="PKD"/>
    <property type="match status" value="1"/>
</dbReference>
<comment type="caution">
    <text evidence="3">The sequence shown here is derived from an EMBL/GenBank/DDBJ whole genome shotgun (WGS) entry which is preliminary data.</text>
</comment>
<accession>A0A3E0EQJ5</accession>
<keyword evidence="4" id="KW-1185">Reference proteome</keyword>
<dbReference type="InterPro" id="IPR000601">
    <property type="entry name" value="PKD_dom"/>
</dbReference>
<dbReference type="CDD" id="cd00146">
    <property type="entry name" value="PKD"/>
    <property type="match status" value="1"/>
</dbReference>
<dbReference type="Pfam" id="PF18911">
    <property type="entry name" value="PKD_4"/>
    <property type="match status" value="1"/>
</dbReference>
<evidence type="ECO:0000256" key="1">
    <source>
        <dbReference type="SAM" id="SignalP"/>
    </source>
</evidence>
<dbReference type="InterPro" id="IPR013783">
    <property type="entry name" value="Ig-like_fold"/>
</dbReference>
<evidence type="ECO:0000313" key="3">
    <source>
        <dbReference type="EMBL" id="REH00515.1"/>
    </source>
</evidence>
<dbReference type="NCBIfam" id="TIGR04131">
    <property type="entry name" value="Bac_Flav_CTERM"/>
    <property type="match status" value="1"/>
</dbReference>
<protein>
    <submittedName>
        <fullName evidence="3">Gliding motility-associated-like protein</fullName>
    </submittedName>
</protein>